<dbReference type="InterPro" id="IPR019079">
    <property type="entry name" value="Capsule_synth_CapA"/>
</dbReference>
<dbReference type="PANTHER" id="PTHR33393">
    <property type="entry name" value="POLYGLUTAMINE SYNTHESIS ACCESSORY PROTEIN RV0574C-RELATED"/>
    <property type="match status" value="1"/>
</dbReference>
<dbReference type="EMBL" id="PCWK01000042">
    <property type="protein sequence ID" value="PIR02335.1"/>
    <property type="molecule type" value="Genomic_DNA"/>
</dbReference>
<feature type="non-terminal residue" evidence="2">
    <location>
        <position position="47"/>
    </location>
</feature>
<comment type="caution">
    <text evidence="2">The sequence shown here is derived from an EMBL/GenBank/DDBJ whole genome shotgun (WGS) entry which is preliminary data.</text>
</comment>
<evidence type="ECO:0000313" key="3">
    <source>
        <dbReference type="Proteomes" id="UP000231139"/>
    </source>
</evidence>
<evidence type="ECO:0000259" key="1">
    <source>
        <dbReference type="Pfam" id="PF09587"/>
    </source>
</evidence>
<name>A0A2H0N2L7_9BACT</name>
<evidence type="ECO:0000313" key="2">
    <source>
        <dbReference type="EMBL" id="PIR02335.1"/>
    </source>
</evidence>
<reference evidence="2 3" key="1">
    <citation type="submission" date="2017-09" db="EMBL/GenBank/DDBJ databases">
        <title>Depth-based differentiation of microbial function through sediment-hosted aquifers and enrichment of novel symbionts in the deep terrestrial subsurface.</title>
        <authorList>
            <person name="Probst A.J."/>
            <person name="Ladd B."/>
            <person name="Jarett J.K."/>
            <person name="Geller-Mcgrath D.E."/>
            <person name="Sieber C.M."/>
            <person name="Emerson J.B."/>
            <person name="Anantharaman K."/>
            <person name="Thomas B.C."/>
            <person name="Malmstrom R."/>
            <person name="Stieglmeier M."/>
            <person name="Klingl A."/>
            <person name="Woyke T."/>
            <person name="Ryan C.M."/>
            <person name="Banfield J.F."/>
        </authorList>
    </citation>
    <scope>NUCLEOTIDE SEQUENCE [LARGE SCALE GENOMIC DNA]</scope>
    <source>
        <strain evidence="2">CG11_big_fil_rev_8_21_14_0_20_35_11</strain>
    </source>
</reference>
<dbReference type="InterPro" id="IPR052169">
    <property type="entry name" value="CW_Biosynth-Accessory"/>
</dbReference>
<organism evidence="2 3">
    <name type="scientific">Candidatus Nealsonbacteria bacterium CG11_big_fil_rev_8_21_14_0_20_35_11</name>
    <dbReference type="NCBI Taxonomy" id="1974713"/>
    <lineage>
        <taxon>Bacteria</taxon>
        <taxon>Candidatus Nealsoniibacteriota</taxon>
    </lineage>
</organism>
<gene>
    <name evidence="2" type="ORF">COV62_01895</name>
</gene>
<dbReference type="PANTHER" id="PTHR33393:SF11">
    <property type="entry name" value="POLYGLUTAMINE SYNTHESIS ACCESSORY PROTEIN RV0574C-RELATED"/>
    <property type="match status" value="1"/>
</dbReference>
<feature type="domain" description="Capsule synthesis protein CapA" evidence="1">
    <location>
        <begin position="2"/>
        <end position="47"/>
    </location>
</feature>
<protein>
    <submittedName>
        <fullName evidence="2">Capsular biosynthesis protein</fullName>
    </submittedName>
</protein>
<proteinExistence type="predicted"/>
<feature type="non-terminal residue" evidence="2">
    <location>
        <position position="1"/>
    </location>
</feature>
<sequence>KHSIKKAKEEAELIIVSMHYGQEYQLQPTKEQKDFSHLAIDLGADLV</sequence>
<accession>A0A2H0N2L7</accession>
<dbReference type="AlphaFoldDB" id="A0A2H0N2L7"/>
<dbReference type="Pfam" id="PF09587">
    <property type="entry name" value="PGA_cap"/>
    <property type="match status" value="1"/>
</dbReference>
<dbReference type="Proteomes" id="UP000231139">
    <property type="component" value="Unassembled WGS sequence"/>
</dbReference>